<feature type="compositionally biased region" description="Acidic residues" evidence="1">
    <location>
        <begin position="48"/>
        <end position="61"/>
    </location>
</feature>
<organism evidence="4 5">
    <name type="scientific">Litoreibacter halocynthiae</name>
    <dbReference type="NCBI Taxonomy" id="1242689"/>
    <lineage>
        <taxon>Bacteria</taxon>
        <taxon>Pseudomonadati</taxon>
        <taxon>Pseudomonadota</taxon>
        <taxon>Alphaproteobacteria</taxon>
        <taxon>Rhodobacterales</taxon>
        <taxon>Roseobacteraceae</taxon>
        <taxon>Litoreibacter</taxon>
    </lineage>
</organism>
<keyword evidence="2" id="KW-1133">Transmembrane helix</keyword>
<dbReference type="Pfam" id="PF13717">
    <property type="entry name" value="Zn_ribbon_4"/>
    <property type="match status" value="1"/>
</dbReference>
<reference evidence="4 5" key="1">
    <citation type="submission" date="2019-03" db="EMBL/GenBank/DDBJ databases">
        <title>Genomic Encyclopedia of Archaeal and Bacterial Type Strains, Phase II (KMG-II): from individual species to whole genera.</title>
        <authorList>
            <person name="Goeker M."/>
        </authorList>
    </citation>
    <scope>NUCLEOTIDE SEQUENCE [LARGE SCALE GENOMIC DNA]</scope>
    <source>
        <strain evidence="4 5">DSM 29467</strain>
    </source>
</reference>
<evidence type="ECO:0000313" key="5">
    <source>
        <dbReference type="Proteomes" id="UP000294563"/>
    </source>
</evidence>
<dbReference type="OrthoDB" id="7159357at2"/>
<dbReference type="NCBIfam" id="TIGR02098">
    <property type="entry name" value="MJ0042_CXXC"/>
    <property type="match status" value="1"/>
</dbReference>
<feature type="compositionally biased region" description="Basic and acidic residues" evidence="1">
    <location>
        <begin position="126"/>
        <end position="136"/>
    </location>
</feature>
<evidence type="ECO:0000256" key="1">
    <source>
        <dbReference type="SAM" id="MobiDB-lite"/>
    </source>
</evidence>
<gene>
    <name evidence="4" type="ORF">BDE40_2269</name>
</gene>
<dbReference type="Proteomes" id="UP000294563">
    <property type="component" value="Unassembled WGS sequence"/>
</dbReference>
<name>A0A4R7LIB4_9RHOB</name>
<feature type="region of interest" description="Disordered" evidence="1">
    <location>
        <begin position="41"/>
        <end position="61"/>
    </location>
</feature>
<feature type="transmembrane region" description="Helical" evidence="2">
    <location>
        <begin position="215"/>
        <end position="234"/>
    </location>
</feature>
<sequence length="281" mass="29966">MRLVCPNCDAEYEVDDGLIPPEGRDVQCSNCTTTWFQAASKAASTDVPPEEAEHEPQAEELDDDPDLAAIAAATAAAAGLTPRKPAVDQAAMDVIHEEVERETAARKAELGGIETQPDLGLDDSDSEVRASAARDRMARRRGLDPQAAAIEDDDQALTAAPKREEAATKKELFPDIEEINSTLSPEAAEAEAEAARIAAEGGDVSQVQKRSGFRLGFGLMLLLAVGLLILYVYAPQISQRMPALSGALDSYVASIDNLRVWLDTAAQGLVEKIGVTLDDQP</sequence>
<evidence type="ECO:0000313" key="4">
    <source>
        <dbReference type="EMBL" id="TDT75537.1"/>
    </source>
</evidence>
<feature type="region of interest" description="Disordered" evidence="1">
    <location>
        <begin position="102"/>
        <end position="146"/>
    </location>
</feature>
<dbReference type="EMBL" id="SOBH01000002">
    <property type="protein sequence ID" value="TDT75537.1"/>
    <property type="molecule type" value="Genomic_DNA"/>
</dbReference>
<proteinExistence type="predicted"/>
<dbReference type="AlphaFoldDB" id="A0A4R7LIB4"/>
<protein>
    <submittedName>
        <fullName evidence="4">Putative Zn finger-like uncharacterized protein</fullName>
    </submittedName>
</protein>
<dbReference type="RefSeq" id="WP_134014594.1">
    <property type="nucleotide sequence ID" value="NZ_SOBH01000002.1"/>
</dbReference>
<evidence type="ECO:0000259" key="3">
    <source>
        <dbReference type="Pfam" id="PF13717"/>
    </source>
</evidence>
<comment type="caution">
    <text evidence="4">The sequence shown here is derived from an EMBL/GenBank/DDBJ whole genome shotgun (WGS) entry which is preliminary data.</text>
</comment>
<accession>A0A4R7LIB4</accession>
<keyword evidence="5" id="KW-1185">Reference proteome</keyword>
<keyword evidence="2" id="KW-0472">Membrane</keyword>
<keyword evidence="2" id="KW-0812">Transmembrane</keyword>
<dbReference type="InterPro" id="IPR011723">
    <property type="entry name" value="Znf/thioredoxin_put"/>
</dbReference>
<feature type="domain" description="Zinc finger/thioredoxin putative" evidence="3">
    <location>
        <begin position="1"/>
        <end position="36"/>
    </location>
</feature>
<evidence type="ECO:0000256" key="2">
    <source>
        <dbReference type="SAM" id="Phobius"/>
    </source>
</evidence>